<evidence type="ECO:0000256" key="1">
    <source>
        <dbReference type="SAM" id="MobiDB-lite"/>
    </source>
</evidence>
<feature type="compositionally biased region" description="Low complexity" evidence="1">
    <location>
        <begin position="411"/>
        <end position="449"/>
    </location>
</feature>
<sequence length="542" mass="60675">MHIILSLFIETLRLSIMAAVAALIIWVIKLVLKNRMSPTWHYYIWLIILIRLILPYSLSSPVSIYNTVNIDRSVSKNIINSNNTQMISNQTTSYIKVNSNNDFIKDKKQDILQILSVVWIVGIVIGVVYLFSVYLIFYSKIRKEPEYREVEICDLLEECKKEMKIKRNIQIKKSQSVKTPCITGFIKPCILLPDYIAYKLTKEEIKYVIIHELSHFKHKDIIINWISILLNLIHWFNPILYFSFKKLKQDSEIACDAKALSYIKSGERKEYGKTIINLIAIISTFDVKPWEVAMVNKSEIKRRIIMISKFKKRRIVGTIVGVLLVGAVGVSVLTNERSLGIGSNKIAETKANTKVTNKEAVSKKDTDKKDSKVGLETTNQDVKQANAGASTNANIAQNNTKRQNETASIQNNANKKSLPNSSSSKPTTENTAKTTDNTKTDANTNTKNNQSEYTPQQAAIAAINYGQDSKNRISSVTESQGGDGYANFSNGDIGATVFTNTVTMNGKDCYTIRLASKSMRASGGTGTIGILHVAKDGTVYNN</sequence>
<accession>A0A1S8LHR1</accession>
<proteinExistence type="predicted"/>
<evidence type="ECO:0000256" key="2">
    <source>
        <dbReference type="SAM" id="Phobius"/>
    </source>
</evidence>
<feature type="transmembrane region" description="Helical" evidence="2">
    <location>
        <begin position="12"/>
        <end position="32"/>
    </location>
</feature>
<organism evidence="3 4">
    <name type="scientific">Clostridium felsineum</name>
    <dbReference type="NCBI Taxonomy" id="36839"/>
    <lineage>
        <taxon>Bacteria</taxon>
        <taxon>Bacillati</taxon>
        <taxon>Bacillota</taxon>
        <taxon>Clostridia</taxon>
        <taxon>Eubacteriales</taxon>
        <taxon>Clostridiaceae</taxon>
        <taxon>Clostridium</taxon>
    </lineage>
</organism>
<feature type="compositionally biased region" description="Basic and acidic residues" evidence="1">
    <location>
        <begin position="356"/>
        <end position="373"/>
    </location>
</feature>
<dbReference type="InterPro" id="IPR052173">
    <property type="entry name" value="Beta-lactam_resp_regulator"/>
</dbReference>
<dbReference type="KEGG" id="crw:CROST_043500"/>
<reference evidence="3 4" key="1">
    <citation type="submission" date="2022-04" db="EMBL/GenBank/DDBJ databases">
        <title>Genome sequence of C. roseum typestrain.</title>
        <authorList>
            <person name="Poehlein A."/>
            <person name="Schoch T."/>
            <person name="Duerre P."/>
            <person name="Daniel R."/>
        </authorList>
    </citation>
    <scope>NUCLEOTIDE SEQUENCE [LARGE SCALE GENOMIC DNA]</scope>
    <source>
        <strain evidence="3 4">DSM 7320</strain>
    </source>
</reference>
<name>A0A1S8LHR1_9CLOT</name>
<feature type="transmembrane region" description="Helical" evidence="2">
    <location>
        <begin position="111"/>
        <end position="138"/>
    </location>
</feature>
<feature type="transmembrane region" description="Helical" evidence="2">
    <location>
        <begin position="315"/>
        <end position="334"/>
    </location>
</feature>
<dbReference type="Pfam" id="PF05569">
    <property type="entry name" value="Peptidase_M56"/>
    <property type="match status" value="1"/>
</dbReference>
<keyword evidence="2" id="KW-0472">Membrane</keyword>
<keyword evidence="2" id="KW-0812">Transmembrane</keyword>
<keyword evidence="4" id="KW-1185">Reference proteome</keyword>
<evidence type="ECO:0000313" key="3">
    <source>
        <dbReference type="EMBL" id="URZ13584.1"/>
    </source>
</evidence>
<feature type="compositionally biased region" description="Polar residues" evidence="1">
    <location>
        <begin position="376"/>
        <end position="410"/>
    </location>
</feature>
<feature type="region of interest" description="Disordered" evidence="1">
    <location>
        <begin position="352"/>
        <end position="454"/>
    </location>
</feature>
<dbReference type="AlphaFoldDB" id="A0A1S8LHR1"/>
<feature type="transmembrane region" description="Helical" evidence="2">
    <location>
        <begin position="39"/>
        <end position="58"/>
    </location>
</feature>
<protein>
    <submittedName>
        <fullName evidence="3">Uncharacterized protein</fullName>
    </submittedName>
</protein>
<dbReference type="EMBL" id="CP096983">
    <property type="protein sequence ID" value="URZ13584.1"/>
    <property type="molecule type" value="Genomic_DNA"/>
</dbReference>
<dbReference type="CDD" id="cd07341">
    <property type="entry name" value="M56_BlaR1_MecR1_like"/>
    <property type="match status" value="1"/>
</dbReference>
<gene>
    <name evidence="3" type="ORF">CROST_043500</name>
</gene>
<feature type="transmembrane region" description="Helical" evidence="2">
    <location>
        <begin position="221"/>
        <end position="242"/>
    </location>
</feature>
<dbReference type="PANTHER" id="PTHR34978">
    <property type="entry name" value="POSSIBLE SENSOR-TRANSDUCER PROTEIN BLAR"/>
    <property type="match status" value="1"/>
</dbReference>
<dbReference type="STRING" id="84029.CROST_07950"/>
<keyword evidence="2" id="KW-1133">Transmembrane helix</keyword>
<dbReference type="Gene3D" id="3.30.2010.10">
    <property type="entry name" value="Metalloproteases ('zincins'), catalytic domain"/>
    <property type="match status" value="1"/>
</dbReference>
<dbReference type="PANTHER" id="PTHR34978:SF3">
    <property type="entry name" value="SLR0241 PROTEIN"/>
    <property type="match status" value="1"/>
</dbReference>
<dbReference type="InterPro" id="IPR008756">
    <property type="entry name" value="Peptidase_M56"/>
</dbReference>
<dbReference type="RefSeq" id="WP_077832896.1">
    <property type="nucleotide sequence ID" value="NZ_CP096983.1"/>
</dbReference>
<dbReference type="Proteomes" id="UP000190951">
    <property type="component" value="Chromosome"/>
</dbReference>
<evidence type="ECO:0000313" key="4">
    <source>
        <dbReference type="Proteomes" id="UP000190951"/>
    </source>
</evidence>